<accession>A0A451D9L2</accession>
<evidence type="ECO:0000256" key="6">
    <source>
        <dbReference type="ARBA" id="ARBA00022801"/>
    </source>
</evidence>
<proteinExistence type="inferred from homology"/>
<evidence type="ECO:0000256" key="10">
    <source>
        <dbReference type="ARBA" id="ARBA00023136"/>
    </source>
</evidence>
<protein>
    <recommendedName>
        <fullName evidence="11">Zinc metalloprotease</fullName>
        <ecNumber evidence="11">3.4.24.-</ecNumber>
    </recommendedName>
</protein>
<dbReference type="InterPro" id="IPR036034">
    <property type="entry name" value="PDZ_sf"/>
</dbReference>
<comment type="subcellular location">
    <subcellularLocation>
        <location evidence="2">Membrane</location>
        <topology evidence="2">Multi-pass membrane protein</topology>
    </subcellularLocation>
</comment>
<organism evidence="13 14">
    <name type="scientific">Candidatus Erwinia haradaeae</name>
    <dbReference type="NCBI Taxonomy" id="1922217"/>
    <lineage>
        <taxon>Bacteria</taxon>
        <taxon>Pseudomonadati</taxon>
        <taxon>Pseudomonadota</taxon>
        <taxon>Gammaproteobacteria</taxon>
        <taxon>Enterobacterales</taxon>
        <taxon>Erwiniaceae</taxon>
        <taxon>Erwinia</taxon>
    </lineage>
</organism>
<keyword evidence="11" id="KW-0479">Metal-binding</keyword>
<feature type="transmembrane region" description="Helical" evidence="11">
    <location>
        <begin position="421"/>
        <end position="443"/>
    </location>
</feature>
<keyword evidence="9 11" id="KW-0482">Metalloprotease</keyword>
<dbReference type="NCBIfam" id="TIGR00054">
    <property type="entry name" value="RIP metalloprotease RseP"/>
    <property type="match status" value="1"/>
</dbReference>
<dbReference type="GO" id="GO:0006508">
    <property type="term" value="P:proteolysis"/>
    <property type="evidence" value="ECO:0007669"/>
    <property type="project" value="UniProtKB-KW"/>
</dbReference>
<comment type="cofactor">
    <cofactor evidence="1 11">
        <name>Zn(2+)</name>
        <dbReference type="ChEBI" id="CHEBI:29105"/>
    </cofactor>
</comment>
<evidence type="ECO:0000256" key="3">
    <source>
        <dbReference type="ARBA" id="ARBA00007931"/>
    </source>
</evidence>
<evidence type="ECO:0000313" key="13">
    <source>
        <dbReference type="EMBL" id="VFP82955.1"/>
    </source>
</evidence>
<dbReference type="Gene3D" id="2.30.42.10">
    <property type="match status" value="2"/>
</dbReference>
<feature type="transmembrane region" description="Helical" evidence="11">
    <location>
        <begin position="98"/>
        <end position="119"/>
    </location>
</feature>
<keyword evidence="4 13" id="KW-0645">Protease</keyword>
<evidence type="ECO:0000256" key="1">
    <source>
        <dbReference type="ARBA" id="ARBA00001947"/>
    </source>
</evidence>
<evidence type="ECO:0000256" key="11">
    <source>
        <dbReference type="RuleBase" id="RU362031"/>
    </source>
</evidence>
<keyword evidence="6 11" id="KW-0378">Hydrolase</keyword>
<dbReference type="OrthoDB" id="9782003at2"/>
<sequence>MLSFLWSLLFFIVALVILISIHEFGHFLAARLCGVKVEKFSIGFGKVLWSRIDKKGTEYVLALIPIGGYVKMLDDRVNAVSDARSYQAFNNKNSWQRAIIIIAGSFANFMFALFAYWIVFMTGMPGIRPVVGSIIEESPAAEARISPGMELRSINGVKTPDWDSVYTVLSGKTCDPIMHITVAPFNGTETSEKIIHIKQKHCKAHQLNPILSLGIQPLLPSGPLVLDAIQKNSAGSQAGLQVGDIIITARGQVLKDWYSFDTVVRNNLGINIPLEIERKGKKMTCILTPGVDPNYNTQGFAGIVPRVISLPSEYKILRQYGITDAFSKASIQTWKIIDLTTSMLQTMIIGNITLHDISGPIAIARGAGKSAEYGFVYYMMFLALISVNLGMMNLLPLPVLDGGHLMFLLIEKMTGRPVSEIMYQLSYGVSLIILMLLTGLAFFNDLSHF</sequence>
<evidence type="ECO:0000256" key="4">
    <source>
        <dbReference type="ARBA" id="ARBA00022670"/>
    </source>
</evidence>
<feature type="domain" description="PDZ" evidence="12">
    <location>
        <begin position="211"/>
        <end position="280"/>
    </location>
</feature>
<evidence type="ECO:0000259" key="12">
    <source>
        <dbReference type="SMART" id="SM00228"/>
    </source>
</evidence>
<dbReference type="PANTHER" id="PTHR42837:SF2">
    <property type="entry name" value="MEMBRANE METALLOPROTEASE ARASP2, CHLOROPLASTIC-RELATED"/>
    <property type="match status" value="1"/>
</dbReference>
<keyword evidence="10 11" id="KW-0472">Membrane</keyword>
<feature type="transmembrane region" description="Helical" evidence="11">
    <location>
        <begin position="375"/>
        <end position="400"/>
    </location>
</feature>
<gene>
    <name evidence="13" type="primary">rseP</name>
    <name evidence="13" type="ORF">ERCIKOCA2762_197</name>
</gene>
<dbReference type="PANTHER" id="PTHR42837">
    <property type="entry name" value="REGULATOR OF SIGMA-E PROTEASE RSEP"/>
    <property type="match status" value="1"/>
</dbReference>
<evidence type="ECO:0000256" key="2">
    <source>
        <dbReference type="ARBA" id="ARBA00004141"/>
    </source>
</evidence>
<dbReference type="RefSeq" id="WP_157988361.1">
    <property type="nucleotide sequence ID" value="NZ_LR217715.1"/>
</dbReference>
<evidence type="ECO:0000256" key="8">
    <source>
        <dbReference type="ARBA" id="ARBA00022989"/>
    </source>
</evidence>
<dbReference type="Pfam" id="PF02163">
    <property type="entry name" value="Peptidase_M50"/>
    <property type="match status" value="1"/>
</dbReference>
<dbReference type="InterPro" id="IPR004387">
    <property type="entry name" value="Pept_M50_Zn"/>
</dbReference>
<dbReference type="EC" id="3.4.24.-" evidence="11"/>
<dbReference type="CDD" id="cd06163">
    <property type="entry name" value="S2P-M50_PDZ_RseP-like"/>
    <property type="match status" value="1"/>
</dbReference>
<evidence type="ECO:0000256" key="5">
    <source>
        <dbReference type="ARBA" id="ARBA00022692"/>
    </source>
</evidence>
<name>A0A451D9L2_9GAMM</name>
<dbReference type="InterPro" id="IPR008915">
    <property type="entry name" value="Peptidase_M50"/>
</dbReference>
<dbReference type="Proteomes" id="UP000294368">
    <property type="component" value="Chromosome"/>
</dbReference>
<evidence type="ECO:0000313" key="14">
    <source>
        <dbReference type="Proteomes" id="UP000294368"/>
    </source>
</evidence>
<keyword evidence="8 11" id="KW-1133">Transmembrane helix</keyword>
<evidence type="ECO:0000256" key="7">
    <source>
        <dbReference type="ARBA" id="ARBA00022833"/>
    </source>
</evidence>
<dbReference type="GO" id="GO:0046872">
    <property type="term" value="F:metal ion binding"/>
    <property type="evidence" value="ECO:0007669"/>
    <property type="project" value="UniProtKB-KW"/>
</dbReference>
<keyword evidence="5 11" id="KW-0812">Transmembrane</keyword>
<feature type="domain" description="PDZ" evidence="12">
    <location>
        <begin position="115"/>
        <end position="186"/>
    </location>
</feature>
<dbReference type="NCBIfam" id="NF008046">
    <property type="entry name" value="PRK10779.1"/>
    <property type="match status" value="1"/>
</dbReference>
<dbReference type="GO" id="GO:0004222">
    <property type="term" value="F:metalloendopeptidase activity"/>
    <property type="evidence" value="ECO:0007669"/>
    <property type="project" value="InterPro"/>
</dbReference>
<feature type="transmembrane region" description="Helical" evidence="11">
    <location>
        <begin position="6"/>
        <end position="29"/>
    </location>
</feature>
<dbReference type="AlphaFoldDB" id="A0A451D9L2"/>
<evidence type="ECO:0000256" key="9">
    <source>
        <dbReference type="ARBA" id="ARBA00023049"/>
    </source>
</evidence>
<dbReference type="SUPFAM" id="SSF50156">
    <property type="entry name" value="PDZ domain-like"/>
    <property type="match status" value="2"/>
</dbReference>
<dbReference type="SMART" id="SM00228">
    <property type="entry name" value="PDZ"/>
    <property type="match status" value="2"/>
</dbReference>
<keyword evidence="7 11" id="KW-0862">Zinc</keyword>
<dbReference type="GO" id="GO:0016020">
    <property type="term" value="C:membrane"/>
    <property type="evidence" value="ECO:0007669"/>
    <property type="project" value="UniProtKB-SubCell"/>
</dbReference>
<dbReference type="EMBL" id="LR217715">
    <property type="protein sequence ID" value="VFP82955.1"/>
    <property type="molecule type" value="Genomic_DNA"/>
</dbReference>
<dbReference type="InterPro" id="IPR001478">
    <property type="entry name" value="PDZ"/>
</dbReference>
<reference evidence="13 14" key="1">
    <citation type="submission" date="2019-02" db="EMBL/GenBank/DDBJ databases">
        <authorList>
            <person name="Manzano-Marin A."/>
            <person name="Manzano-Marin A."/>
        </authorList>
    </citation>
    <scope>NUCLEOTIDE SEQUENCE [LARGE SCALE GENOMIC DNA]</scope>
    <source>
        <strain evidence="13 14">ErCikochiana</strain>
    </source>
</reference>
<comment type="similarity">
    <text evidence="3 11">Belongs to the peptidase M50B family.</text>
</comment>